<comment type="caution">
    <text evidence="4">The sequence shown here is derived from an EMBL/GenBank/DDBJ whole genome shotgun (WGS) entry which is preliminary data.</text>
</comment>
<keyword evidence="2 4" id="KW-0378">Hydrolase</keyword>
<dbReference type="Proteomes" id="UP001556709">
    <property type="component" value="Unassembled WGS sequence"/>
</dbReference>
<evidence type="ECO:0000256" key="2">
    <source>
        <dbReference type="ARBA" id="ARBA00022801"/>
    </source>
</evidence>
<keyword evidence="5" id="KW-1185">Reference proteome</keyword>
<dbReference type="GO" id="GO:0016787">
    <property type="term" value="F:hydrolase activity"/>
    <property type="evidence" value="ECO:0007669"/>
    <property type="project" value="UniProtKB-KW"/>
</dbReference>
<dbReference type="Gene3D" id="3.60.110.10">
    <property type="entry name" value="Carbon-nitrogen hydrolase"/>
    <property type="match status" value="1"/>
</dbReference>
<dbReference type="PROSITE" id="PS50263">
    <property type="entry name" value="CN_HYDROLASE"/>
    <property type="match status" value="1"/>
</dbReference>
<dbReference type="PROSITE" id="PS01227">
    <property type="entry name" value="UPF0012"/>
    <property type="match status" value="1"/>
</dbReference>
<evidence type="ECO:0000259" key="3">
    <source>
        <dbReference type="PROSITE" id="PS50263"/>
    </source>
</evidence>
<evidence type="ECO:0000313" key="4">
    <source>
        <dbReference type="EMBL" id="MEX0468612.1"/>
    </source>
</evidence>
<name>A0ABV3TAF4_9GAMM</name>
<proteinExistence type="inferred from homology"/>
<dbReference type="PANTHER" id="PTHR23088:SF27">
    <property type="entry name" value="DEAMINATED GLUTATHIONE AMIDASE"/>
    <property type="match status" value="1"/>
</dbReference>
<feature type="domain" description="CN hydrolase" evidence="3">
    <location>
        <begin position="5"/>
        <end position="256"/>
    </location>
</feature>
<dbReference type="Pfam" id="PF00795">
    <property type="entry name" value="CN_hydrolase"/>
    <property type="match status" value="1"/>
</dbReference>
<sequence>MSSPERVVAAVQMVSNDDRPQNLAAAERLIARACDQGARLVVLPENFAFMGRRDGDVVGQGEPDGDGPIQAFLADQAARHRVTLVGGSVPITGPEAGRVRSACLVHGPDGQRLGRYDKCHLFDVTLANGEAYRESDSFAPGPQPVVVSTPAGRLGLSICYDLRFPEHYLALARADAEILLAPSAFTATTGAAHWASLVRARAIENLCPVVAPDQGGQHANGRATHGESMVVDAWGGVVAACGIGDGEGVAVAGLDPAQRDQLRRRIPAATARMQSGNPDE</sequence>
<dbReference type="InterPro" id="IPR045254">
    <property type="entry name" value="Nit1/2_C-N_Hydrolase"/>
</dbReference>
<dbReference type="InterPro" id="IPR003010">
    <property type="entry name" value="C-N_Hydrolase"/>
</dbReference>
<dbReference type="PANTHER" id="PTHR23088">
    <property type="entry name" value="NITRILASE-RELATED"/>
    <property type="match status" value="1"/>
</dbReference>
<evidence type="ECO:0000256" key="1">
    <source>
        <dbReference type="ARBA" id="ARBA00010613"/>
    </source>
</evidence>
<dbReference type="InterPro" id="IPR036526">
    <property type="entry name" value="C-N_Hydrolase_sf"/>
</dbReference>
<dbReference type="RefSeq" id="WP_367957888.1">
    <property type="nucleotide sequence ID" value="NZ_JBAKFK010000001.1"/>
</dbReference>
<accession>A0ABV3TAF4</accession>
<dbReference type="InterPro" id="IPR001110">
    <property type="entry name" value="UPF0012_CS"/>
</dbReference>
<protein>
    <submittedName>
        <fullName evidence="4">Carbon-nitrogen hydrolase family protein</fullName>
    </submittedName>
</protein>
<organism evidence="4 5">
    <name type="scientific">Spiribacter pallidus</name>
    <dbReference type="NCBI Taxonomy" id="1987936"/>
    <lineage>
        <taxon>Bacteria</taxon>
        <taxon>Pseudomonadati</taxon>
        <taxon>Pseudomonadota</taxon>
        <taxon>Gammaproteobacteria</taxon>
        <taxon>Chromatiales</taxon>
        <taxon>Ectothiorhodospiraceae</taxon>
        <taxon>Spiribacter</taxon>
    </lineage>
</organism>
<evidence type="ECO:0000313" key="5">
    <source>
        <dbReference type="Proteomes" id="UP001556709"/>
    </source>
</evidence>
<reference evidence="4 5" key="1">
    <citation type="submission" date="2024-02" db="EMBL/GenBank/DDBJ databases">
        <title>New especies of Spiribacter isolated from saline water.</title>
        <authorList>
            <person name="Leon M.J."/>
            <person name="De La Haba R."/>
            <person name="Sanchez-Porro C."/>
            <person name="Ventosa A."/>
        </authorList>
    </citation>
    <scope>NUCLEOTIDE SEQUENCE [LARGE SCALE GENOMIC DNA]</scope>
    <source>
        <strain evidence="5">ag22IC6-390</strain>
    </source>
</reference>
<dbReference type="EMBL" id="JBAKFM010000001">
    <property type="protein sequence ID" value="MEX0468612.1"/>
    <property type="molecule type" value="Genomic_DNA"/>
</dbReference>
<comment type="similarity">
    <text evidence="1">Belongs to the carbon-nitrogen hydrolase superfamily. NIT1/NIT2 family.</text>
</comment>
<dbReference type="SUPFAM" id="SSF56317">
    <property type="entry name" value="Carbon-nitrogen hydrolase"/>
    <property type="match status" value="1"/>
</dbReference>
<dbReference type="CDD" id="cd07572">
    <property type="entry name" value="nit"/>
    <property type="match status" value="1"/>
</dbReference>
<gene>
    <name evidence="4" type="ORF">V6X73_02525</name>
</gene>